<evidence type="ECO:0000313" key="2">
    <source>
        <dbReference type="EMBL" id="SFY44534.1"/>
    </source>
</evidence>
<reference evidence="2 3" key="1">
    <citation type="submission" date="2016-11" db="EMBL/GenBank/DDBJ databases">
        <authorList>
            <person name="Jaros S."/>
            <person name="Januszkiewicz K."/>
            <person name="Wedrychowicz H."/>
        </authorList>
    </citation>
    <scope>NUCLEOTIDE SEQUENCE [LARGE SCALE GENOMIC DNA]</scope>
    <source>
        <strain evidence="2 3">OK807</strain>
    </source>
</reference>
<keyword evidence="1" id="KW-1133">Transmembrane helix</keyword>
<keyword evidence="1" id="KW-0812">Transmembrane</keyword>
<dbReference type="InterPro" id="IPR010390">
    <property type="entry name" value="ABC-2_transporter-like"/>
</dbReference>
<protein>
    <submittedName>
        <fullName evidence="2">ABC-2 type transport system permease protein</fullName>
    </submittedName>
</protein>
<accession>A0A1K2FAR1</accession>
<feature type="transmembrane region" description="Helical" evidence="1">
    <location>
        <begin position="153"/>
        <end position="172"/>
    </location>
</feature>
<keyword evidence="1" id="KW-0472">Membrane</keyword>
<feature type="transmembrane region" description="Helical" evidence="1">
    <location>
        <begin position="192"/>
        <end position="210"/>
    </location>
</feature>
<dbReference type="EMBL" id="FPJO01000048">
    <property type="protein sequence ID" value="SFY44534.1"/>
    <property type="molecule type" value="Genomic_DNA"/>
</dbReference>
<proteinExistence type="predicted"/>
<dbReference type="Proteomes" id="UP000181909">
    <property type="component" value="Unassembled WGS sequence"/>
</dbReference>
<gene>
    <name evidence="2" type="ORF">SAMN02787144_104823</name>
</gene>
<dbReference type="AlphaFoldDB" id="A0A1K2FAR1"/>
<dbReference type="PANTHER" id="PTHR36832:SF2">
    <property type="entry name" value="INTEGRAL MEMBRANE PROTEIN"/>
    <property type="match status" value="1"/>
</dbReference>
<organism evidence="2 3">
    <name type="scientific">Streptomyces atratus</name>
    <dbReference type="NCBI Taxonomy" id="1893"/>
    <lineage>
        <taxon>Bacteria</taxon>
        <taxon>Bacillati</taxon>
        <taxon>Actinomycetota</taxon>
        <taxon>Actinomycetes</taxon>
        <taxon>Kitasatosporales</taxon>
        <taxon>Streptomycetaceae</taxon>
        <taxon>Streptomyces</taxon>
    </lineage>
</organism>
<dbReference type="STRING" id="1893.SAMN02787144_104823"/>
<dbReference type="PANTHER" id="PTHR36832">
    <property type="entry name" value="SLR1174 PROTEIN-RELATED"/>
    <property type="match status" value="1"/>
</dbReference>
<name>A0A1K2FAR1_STRAR</name>
<sequence>MSMLSVNGPSASASVRCYARLALAGFHRAAAYWKASVAGLISNTTFALIRAEILLVAVAPSGGIAGYDEGRIVAYAWVSQGLYSVVLLWGDGELSKKVRTGDVAIDVSRPWNLQGALLAIDLGRAAFAVITRLAPPIAIGALFFSFRFPERTAAWPLFAVSAVLAVVISFTLRFILELTTFWLMDVKGVTQLYSVVAGTLSGLTIPLAFFPHWAQEILWLTPFPAVLQFPVDIFIERGEAGEILLQQAIWAAGLTLFAQFLYGRAQRKLVIQGG</sequence>
<feature type="transmembrane region" description="Helical" evidence="1">
    <location>
        <begin position="247"/>
        <end position="265"/>
    </location>
</feature>
<evidence type="ECO:0000256" key="1">
    <source>
        <dbReference type="SAM" id="Phobius"/>
    </source>
</evidence>
<evidence type="ECO:0000313" key="3">
    <source>
        <dbReference type="Proteomes" id="UP000181909"/>
    </source>
</evidence>
<dbReference type="Pfam" id="PF06182">
    <property type="entry name" value="ABC2_membrane_6"/>
    <property type="match status" value="1"/>
</dbReference>